<feature type="domain" description="CNP1-like uncharacterised" evidence="1">
    <location>
        <begin position="48"/>
        <end position="181"/>
    </location>
</feature>
<proteinExistence type="predicted"/>
<organism evidence="2 3">
    <name type="scientific">Candidatus Accumulibacter aalborgensis</name>
    <dbReference type="NCBI Taxonomy" id="1860102"/>
    <lineage>
        <taxon>Bacteria</taxon>
        <taxon>Pseudomonadati</taxon>
        <taxon>Pseudomonadota</taxon>
        <taxon>Betaproteobacteria</taxon>
        <taxon>Candidatus Accumulibacter</taxon>
    </lineage>
</organism>
<evidence type="ECO:0000259" key="1">
    <source>
        <dbReference type="Pfam" id="PF08750"/>
    </source>
</evidence>
<dbReference type="Pfam" id="PF08750">
    <property type="entry name" value="CNP1"/>
    <property type="match status" value="1"/>
</dbReference>
<name>A0A1A8XI99_9PROT</name>
<evidence type="ECO:0000313" key="2">
    <source>
        <dbReference type="EMBL" id="SBT03668.1"/>
    </source>
</evidence>
<dbReference type="EMBL" id="FLQX01000013">
    <property type="protein sequence ID" value="SBT03668.1"/>
    <property type="molecule type" value="Genomic_DNA"/>
</dbReference>
<dbReference type="AlphaFoldDB" id="A0A1A8XI99"/>
<sequence>MNRLLPAPRLTLATLHLPASGRIARWLCVLAVAFPCAGFTASADRDVDEKPWQEIAAQLPPFPQPENLIPFFVSSASDNKFMIDGESLSVAADGVVRFTVVIISPSGARNVSYEGMRCATGERRLYALGRSDETWSKARNDQWTRIGENSLNRHHAALYKDYFCPIGTFLRDADDARRILRSGGDPSLRQH</sequence>
<reference evidence="2 3" key="1">
    <citation type="submission" date="2016-06" db="EMBL/GenBank/DDBJ databases">
        <authorList>
            <person name="Kjaerup R.B."/>
            <person name="Dalgaard T.S."/>
            <person name="Juul-Madsen H.R."/>
        </authorList>
    </citation>
    <scope>NUCLEOTIDE SEQUENCE [LARGE SCALE GENOMIC DNA]</scope>
    <source>
        <strain evidence="2">3</strain>
    </source>
</reference>
<accession>A0A1A8XI99</accession>
<protein>
    <recommendedName>
        <fullName evidence="1">CNP1-like uncharacterized domain-containing protein</fullName>
    </recommendedName>
</protein>
<dbReference type="InterPro" id="IPR014861">
    <property type="entry name" value="CNP1-like_dom"/>
</dbReference>
<dbReference type="STRING" id="1860102.ACCAA_110047"/>
<keyword evidence="3" id="KW-1185">Reference proteome</keyword>
<dbReference type="RefSeq" id="WP_186405578.1">
    <property type="nucleotide sequence ID" value="NZ_FLQX01000013.1"/>
</dbReference>
<evidence type="ECO:0000313" key="3">
    <source>
        <dbReference type="Proteomes" id="UP000199169"/>
    </source>
</evidence>
<gene>
    <name evidence="2" type="ORF">ACCAA_110047</name>
</gene>
<dbReference type="Proteomes" id="UP000199169">
    <property type="component" value="Unassembled WGS sequence"/>
</dbReference>